<protein>
    <submittedName>
        <fullName evidence="4">Uncharacterized protein</fullName>
    </submittedName>
</protein>
<dbReference type="InterPro" id="IPR002347">
    <property type="entry name" value="SDR_fam"/>
</dbReference>
<dbReference type="CDD" id="cd05339">
    <property type="entry name" value="17beta-HSDXI-like_SDR_c"/>
    <property type="match status" value="1"/>
</dbReference>
<evidence type="ECO:0000256" key="2">
    <source>
        <dbReference type="ARBA" id="ARBA00023002"/>
    </source>
</evidence>
<organism evidence="4 5">
    <name type="scientific">Iphiclides podalirius</name>
    <name type="common">scarce swallowtail</name>
    <dbReference type="NCBI Taxonomy" id="110791"/>
    <lineage>
        <taxon>Eukaryota</taxon>
        <taxon>Metazoa</taxon>
        <taxon>Ecdysozoa</taxon>
        <taxon>Arthropoda</taxon>
        <taxon>Hexapoda</taxon>
        <taxon>Insecta</taxon>
        <taxon>Pterygota</taxon>
        <taxon>Neoptera</taxon>
        <taxon>Endopterygota</taxon>
        <taxon>Lepidoptera</taxon>
        <taxon>Glossata</taxon>
        <taxon>Ditrysia</taxon>
        <taxon>Papilionoidea</taxon>
        <taxon>Papilionidae</taxon>
        <taxon>Papilioninae</taxon>
        <taxon>Iphiclides</taxon>
    </lineage>
</organism>
<accession>A0ABN8I994</accession>
<evidence type="ECO:0000313" key="4">
    <source>
        <dbReference type="EMBL" id="CAH2050866.1"/>
    </source>
</evidence>
<dbReference type="Gene3D" id="3.40.50.720">
    <property type="entry name" value="NAD(P)-binding Rossmann-like Domain"/>
    <property type="match status" value="1"/>
</dbReference>
<dbReference type="PANTHER" id="PTHR24322">
    <property type="entry name" value="PKSB"/>
    <property type="match status" value="1"/>
</dbReference>
<name>A0ABN8I994_9NEOP</name>
<dbReference type="InterPro" id="IPR020904">
    <property type="entry name" value="Sc_DH/Rdtase_CS"/>
</dbReference>
<dbReference type="PROSITE" id="PS00061">
    <property type="entry name" value="ADH_SHORT"/>
    <property type="match status" value="1"/>
</dbReference>
<dbReference type="Pfam" id="PF00106">
    <property type="entry name" value="adh_short"/>
    <property type="match status" value="1"/>
</dbReference>
<keyword evidence="2" id="KW-0560">Oxidoreductase</keyword>
<dbReference type="PANTHER" id="PTHR24322:SF736">
    <property type="entry name" value="RETINOL DEHYDROGENASE 10"/>
    <property type="match status" value="1"/>
</dbReference>
<evidence type="ECO:0000313" key="5">
    <source>
        <dbReference type="Proteomes" id="UP000837857"/>
    </source>
</evidence>
<sequence length="349" mass="38820">MHAHAKPSLHGNYRSSIRKGVEGSVPASCARGRPAASGCELSEMEHDNSPLQLVRDLLWTLLLVNYEILRAIFRFFVPVEPKDVNGEVILITGTGHGMGREMALRFGRLGAKVVCVDVNPKSNEETHNMILSHKGKAYKYVCDVTDRAAVMQLAERVRKEVGEVDIIVNNAGIMPCKPVLQQTEKEIRLMMDINVNANIWFIQAFLPAMIERNHGHIVAMSSMAGLMGIRNLVPYCGSKYAVRGIMEALAVELRGDPRDTSGINLTTVCPYMVNTGLCKRPRVRFQKIMSVVETEEAADIIVDAVLRNVIEITVPTRLHYMNRYVYRMVPFQAAAALNDFCDAGVDAHD</sequence>
<proteinExistence type="inferred from homology"/>
<reference evidence="4" key="1">
    <citation type="submission" date="2022-03" db="EMBL/GenBank/DDBJ databases">
        <authorList>
            <person name="Martin H S."/>
        </authorList>
    </citation>
    <scope>NUCLEOTIDE SEQUENCE</scope>
</reference>
<comment type="similarity">
    <text evidence="1 3">Belongs to the short-chain dehydrogenases/reductases (SDR) family.</text>
</comment>
<keyword evidence="5" id="KW-1185">Reference proteome</keyword>
<dbReference type="Proteomes" id="UP000837857">
    <property type="component" value="Chromosome 2"/>
</dbReference>
<gene>
    <name evidence="4" type="ORF">IPOD504_LOCUS7737</name>
</gene>
<dbReference type="InterPro" id="IPR036291">
    <property type="entry name" value="NAD(P)-bd_dom_sf"/>
</dbReference>
<feature type="non-terminal residue" evidence="4">
    <location>
        <position position="1"/>
    </location>
</feature>
<dbReference type="PRINTS" id="PR00081">
    <property type="entry name" value="GDHRDH"/>
</dbReference>
<evidence type="ECO:0000256" key="3">
    <source>
        <dbReference type="RuleBase" id="RU000363"/>
    </source>
</evidence>
<dbReference type="EMBL" id="OW152814">
    <property type="protein sequence ID" value="CAH2050866.1"/>
    <property type="molecule type" value="Genomic_DNA"/>
</dbReference>
<evidence type="ECO:0000256" key="1">
    <source>
        <dbReference type="ARBA" id="ARBA00006484"/>
    </source>
</evidence>
<dbReference type="PRINTS" id="PR00080">
    <property type="entry name" value="SDRFAMILY"/>
</dbReference>
<dbReference type="SUPFAM" id="SSF51735">
    <property type="entry name" value="NAD(P)-binding Rossmann-fold domains"/>
    <property type="match status" value="1"/>
</dbReference>